<accession>A0A1M6J343</accession>
<keyword evidence="1" id="KW-1133">Transmembrane helix</keyword>
<dbReference type="EMBL" id="FQZU01000007">
    <property type="protein sequence ID" value="SHJ41134.1"/>
    <property type="molecule type" value="Genomic_DNA"/>
</dbReference>
<dbReference type="GO" id="GO:0008745">
    <property type="term" value="F:N-acetylmuramoyl-L-alanine amidase activity"/>
    <property type="evidence" value="ECO:0007669"/>
    <property type="project" value="InterPro"/>
</dbReference>
<dbReference type="RefSeq" id="WP_073474759.1">
    <property type="nucleotide sequence ID" value="NZ_FQZU01000007.1"/>
</dbReference>
<dbReference type="AlphaFoldDB" id="A0A1M6J343"/>
<dbReference type="STRING" id="1121393.SAMN02745216_01609"/>
<protein>
    <submittedName>
        <fullName evidence="3">N-acetylmuramoyl-L-alanine amidase</fullName>
    </submittedName>
</protein>
<dbReference type="OrthoDB" id="8754850at2"/>
<dbReference type="InterPro" id="IPR002502">
    <property type="entry name" value="Amidase_domain"/>
</dbReference>
<dbReference type="SUPFAM" id="SSF55846">
    <property type="entry name" value="N-acetylmuramoyl-L-alanine amidase-like"/>
    <property type="match status" value="1"/>
</dbReference>
<evidence type="ECO:0000313" key="4">
    <source>
        <dbReference type="Proteomes" id="UP000183994"/>
    </source>
</evidence>
<keyword evidence="1" id="KW-0812">Transmembrane</keyword>
<feature type="transmembrane region" description="Helical" evidence="1">
    <location>
        <begin position="30"/>
        <end position="48"/>
    </location>
</feature>
<feature type="transmembrane region" description="Helical" evidence="1">
    <location>
        <begin position="225"/>
        <end position="248"/>
    </location>
</feature>
<gene>
    <name evidence="3" type="ORF">SAMN02745216_01609</name>
</gene>
<dbReference type="Gene3D" id="3.40.80.10">
    <property type="entry name" value="Peptidoglycan recognition protein-like"/>
    <property type="match status" value="1"/>
</dbReference>
<dbReference type="Proteomes" id="UP000183994">
    <property type="component" value="Unassembled WGS sequence"/>
</dbReference>
<keyword evidence="4" id="KW-1185">Reference proteome</keyword>
<name>A0A1M6J343_9BACT</name>
<dbReference type="CDD" id="cd06583">
    <property type="entry name" value="PGRP"/>
    <property type="match status" value="1"/>
</dbReference>
<evidence type="ECO:0000259" key="2">
    <source>
        <dbReference type="Pfam" id="PF01510"/>
    </source>
</evidence>
<reference evidence="4" key="1">
    <citation type="submission" date="2016-11" db="EMBL/GenBank/DDBJ databases">
        <authorList>
            <person name="Varghese N."/>
            <person name="Submissions S."/>
        </authorList>
    </citation>
    <scope>NUCLEOTIDE SEQUENCE [LARGE SCALE GENOMIC DNA]</scope>
    <source>
        <strain evidence="4">DSM 16219</strain>
    </source>
</reference>
<proteinExistence type="predicted"/>
<dbReference type="GO" id="GO:0009253">
    <property type="term" value="P:peptidoglycan catabolic process"/>
    <property type="evidence" value="ECO:0007669"/>
    <property type="project" value="InterPro"/>
</dbReference>
<evidence type="ECO:0000313" key="3">
    <source>
        <dbReference type="EMBL" id="SHJ41134.1"/>
    </source>
</evidence>
<keyword evidence="1" id="KW-0472">Membrane</keyword>
<dbReference type="InterPro" id="IPR036505">
    <property type="entry name" value="Amidase/PGRP_sf"/>
</dbReference>
<sequence length="285" mass="31494">MEKNITIGEFHRRLLEEKSKGCCPVKKYKLLWLIAALAVIIAFAMTWFQEARFNCIIIHHTASKTDNYASIKRYHKKKGLRDAAYHLVLSNGSTEIPLGNLEPTGRYLALTHAMAVRDVKYNLTGLHLCIVGNYETNEVPGYMKPVIAHAVRALQNKFGIPDDRLLFHRDVGKTKCPGKYLTKKDFLYWVRTMADQCPASIAAQQNEAIAAAPLSGGMVTIQQGIVMGAALLFFALGWIAFFHILSVFRQSRALKKSKSAAGNCHPLLVGITLTSFNGTGSGAKG</sequence>
<feature type="domain" description="N-acetylmuramoyl-L-alanine amidase" evidence="2">
    <location>
        <begin position="52"/>
        <end position="179"/>
    </location>
</feature>
<organism evidence="3 4">
    <name type="scientific">Desulfatibacillum alkenivorans DSM 16219</name>
    <dbReference type="NCBI Taxonomy" id="1121393"/>
    <lineage>
        <taxon>Bacteria</taxon>
        <taxon>Pseudomonadati</taxon>
        <taxon>Thermodesulfobacteriota</taxon>
        <taxon>Desulfobacteria</taxon>
        <taxon>Desulfobacterales</taxon>
        <taxon>Desulfatibacillaceae</taxon>
        <taxon>Desulfatibacillum</taxon>
    </lineage>
</organism>
<evidence type="ECO:0000256" key="1">
    <source>
        <dbReference type="SAM" id="Phobius"/>
    </source>
</evidence>
<dbReference type="Pfam" id="PF01510">
    <property type="entry name" value="Amidase_2"/>
    <property type="match status" value="1"/>
</dbReference>